<organism evidence="2 3">
    <name type="scientific">Tetracentron sinense</name>
    <name type="common">Spur-leaf</name>
    <dbReference type="NCBI Taxonomy" id="13715"/>
    <lineage>
        <taxon>Eukaryota</taxon>
        <taxon>Viridiplantae</taxon>
        <taxon>Streptophyta</taxon>
        <taxon>Embryophyta</taxon>
        <taxon>Tracheophyta</taxon>
        <taxon>Spermatophyta</taxon>
        <taxon>Magnoliopsida</taxon>
        <taxon>Trochodendrales</taxon>
        <taxon>Trochodendraceae</taxon>
        <taxon>Tetracentron</taxon>
    </lineage>
</organism>
<reference evidence="2 3" key="1">
    <citation type="submission" date="2020-04" db="EMBL/GenBank/DDBJ databases">
        <title>Plant Genome Project.</title>
        <authorList>
            <person name="Zhang R.-G."/>
        </authorList>
    </citation>
    <scope>NUCLEOTIDE SEQUENCE [LARGE SCALE GENOMIC DNA]</scope>
    <source>
        <strain evidence="2">YNK0</strain>
        <tissue evidence="2">Leaf</tissue>
    </source>
</reference>
<dbReference type="PANTHER" id="PTHR33883">
    <property type="entry name" value="WPP DOMAIN-ASSOCIATED PROTEIN"/>
    <property type="match status" value="1"/>
</dbReference>
<dbReference type="AlphaFoldDB" id="A0A834ZKL4"/>
<feature type="coiled-coil region" evidence="1">
    <location>
        <begin position="520"/>
        <end position="568"/>
    </location>
</feature>
<evidence type="ECO:0000313" key="2">
    <source>
        <dbReference type="EMBL" id="KAF8408776.1"/>
    </source>
</evidence>
<dbReference type="OrthoDB" id="619142at2759"/>
<dbReference type="Proteomes" id="UP000655225">
    <property type="component" value="Unassembled WGS sequence"/>
</dbReference>
<proteinExistence type="predicted"/>
<evidence type="ECO:0008006" key="4">
    <source>
        <dbReference type="Google" id="ProtNLM"/>
    </source>
</evidence>
<dbReference type="PANTHER" id="PTHR33883:SF10">
    <property type="entry name" value="WPP DOMAIN-ASSOCIATED PROTEIN"/>
    <property type="match status" value="1"/>
</dbReference>
<dbReference type="InterPro" id="IPR037490">
    <property type="entry name" value="WAP"/>
</dbReference>
<keyword evidence="1" id="KW-0175">Coiled coil</keyword>
<name>A0A834ZKL4_TETSI</name>
<evidence type="ECO:0000256" key="1">
    <source>
        <dbReference type="SAM" id="Coils"/>
    </source>
</evidence>
<sequence length="589" mass="68127">MCIEPGRTKFRLGSSFSENIVERDSMQDCLDNLRTTAEEQFRRLKKEIDGIKGRGSIRRISSGSELLGFGGILAENVPEKWAEVDKTLETLKTTLNAVYKCVDDVVYSFCGWQLELGFQEELEAIVIQNSLKSLQVEFESKLWEQRAQFCGSQSINRLPMINELSLRQERDAIYRYLSNPNPTSLQEGIGKQEDFKDTKLMTTESSQIKHRTKDELVNYIKYEMSEMKRNHESIVHDLTEECFILKREFLKEKGSSSSLRKDKEFDILRKKIPDVILKLDDILMENEKSPACCKDSKSLSILKDRLDTLLSENRQLKDLLTDKGEEVDCLLSRFSNAAQKMSHHSFAELYLLKQIRRLKSVIEDANTGKEAIEDSYMESINKQEICGIIFKEAIKDTEAKLNLMVMMYKNENKMRVSLEAKALDKEKALRIEIEEKEQLKREIIFLSTSLEEREKLTRETGSALTNKKEHFELVLQDLNKLKDHASQQHILISESNRVSDSIKGKLVDAWEQMNVYEVEISKLNQKLKMSMMEIREADEERKMLHGVIQEKQDNILSAEAKEREHKKKIESIIASVQGLSTQLLILNAE</sequence>
<dbReference type="EMBL" id="JABCRI010000003">
    <property type="protein sequence ID" value="KAF8408776.1"/>
    <property type="molecule type" value="Genomic_DNA"/>
</dbReference>
<protein>
    <recommendedName>
        <fullName evidence="4">WPP domain-associated protein</fullName>
    </recommendedName>
</protein>
<evidence type="ECO:0000313" key="3">
    <source>
        <dbReference type="Proteomes" id="UP000655225"/>
    </source>
</evidence>
<comment type="caution">
    <text evidence="2">The sequence shown here is derived from an EMBL/GenBank/DDBJ whole genome shotgun (WGS) entry which is preliminary data.</text>
</comment>
<accession>A0A834ZKL4</accession>
<gene>
    <name evidence="2" type="ORF">HHK36_004845</name>
</gene>
<keyword evidence="3" id="KW-1185">Reference proteome</keyword>
<dbReference type="OMA" id="CQFNPLV"/>